<sequence>MLYILCFMDVFVRIKVKLFLKKVTRSLCAIKMLTTLSMVLTFSLRGQDVCSSARIITYKVSIWIQRTAVEVVDDLRGTSLFLVGKCIDGMSCFDVIGMNCTMKTDLGKILADSLRYYYFDSDSLIQQAAGGTSAAKTFREEDEKGFQSAETEVLKQLSAMGRLVVCAGDGAVQSATNLSYLRYGVSIWVDVPLDYLANEFMVSEASSSIMSTTQETDQFTKVMNVLLRQYNKLKEGFAIADTTVSLLKVASQLGHEDLTAVTAEDMALETLKGIQKLTRVKKMMEEAGRPF</sequence>
<dbReference type="PANTHER" id="PTHR21087:SF4">
    <property type="entry name" value="INACTIVE SHIKIMATE KINASE LIKE 1, CHLOROPLASTIC-RELATED"/>
    <property type="match status" value="1"/>
</dbReference>
<evidence type="ECO:0000313" key="3">
    <source>
        <dbReference type="EMBL" id="KAG6515399.1"/>
    </source>
</evidence>
<dbReference type="PRINTS" id="PR01100">
    <property type="entry name" value="SHIKIMTKNASE"/>
</dbReference>
<dbReference type="InterPro" id="IPR027417">
    <property type="entry name" value="P-loop_NTPase"/>
</dbReference>
<dbReference type="InterPro" id="IPR031322">
    <property type="entry name" value="Shikimate/glucono_kinase"/>
</dbReference>
<accession>A0A8J5H452</accession>
<dbReference type="PANTHER" id="PTHR21087">
    <property type="entry name" value="SHIKIMATE KINASE"/>
    <property type="match status" value="1"/>
</dbReference>
<dbReference type="Gene3D" id="3.40.50.300">
    <property type="entry name" value="P-loop containing nucleotide triphosphate hydrolases"/>
    <property type="match status" value="1"/>
</dbReference>
<dbReference type="EMBL" id="JACMSC010000007">
    <property type="protein sequence ID" value="KAG6515399.1"/>
    <property type="molecule type" value="Genomic_DNA"/>
</dbReference>
<dbReference type="GO" id="GO:0005829">
    <property type="term" value="C:cytosol"/>
    <property type="evidence" value="ECO:0007669"/>
    <property type="project" value="TreeGrafter"/>
</dbReference>
<dbReference type="FunFam" id="3.40.50.300:FF:001033">
    <property type="entry name" value="Shikimate kinase 2, chloroplastic"/>
    <property type="match status" value="1"/>
</dbReference>
<reference evidence="3 4" key="1">
    <citation type="submission" date="2020-08" db="EMBL/GenBank/DDBJ databases">
        <title>Plant Genome Project.</title>
        <authorList>
            <person name="Zhang R.-G."/>
        </authorList>
    </citation>
    <scope>NUCLEOTIDE SEQUENCE [LARGE SCALE GENOMIC DNA]</scope>
    <source>
        <tissue evidence="3">Rhizome</tissue>
    </source>
</reference>
<dbReference type="Pfam" id="PF01202">
    <property type="entry name" value="SKI"/>
    <property type="match status" value="1"/>
</dbReference>
<evidence type="ECO:0000256" key="2">
    <source>
        <dbReference type="ARBA" id="ARBA00006997"/>
    </source>
</evidence>
<gene>
    <name evidence="3" type="ORF">ZIOFF_025811</name>
</gene>
<name>A0A8J5H452_ZINOF</name>
<proteinExistence type="inferred from homology"/>
<dbReference type="Proteomes" id="UP000734854">
    <property type="component" value="Unassembled WGS sequence"/>
</dbReference>
<organism evidence="3 4">
    <name type="scientific">Zingiber officinale</name>
    <name type="common">Ginger</name>
    <name type="synonym">Amomum zingiber</name>
    <dbReference type="NCBI Taxonomy" id="94328"/>
    <lineage>
        <taxon>Eukaryota</taxon>
        <taxon>Viridiplantae</taxon>
        <taxon>Streptophyta</taxon>
        <taxon>Embryophyta</taxon>
        <taxon>Tracheophyta</taxon>
        <taxon>Spermatophyta</taxon>
        <taxon>Magnoliopsida</taxon>
        <taxon>Liliopsida</taxon>
        <taxon>Zingiberales</taxon>
        <taxon>Zingiberaceae</taxon>
        <taxon>Zingiber</taxon>
    </lineage>
</organism>
<evidence type="ECO:0000313" key="4">
    <source>
        <dbReference type="Proteomes" id="UP000734854"/>
    </source>
</evidence>
<dbReference type="GO" id="GO:0009507">
    <property type="term" value="C:chloroplast"/>
    <property type="evidence" value="ECO:0007669"/>
    <property type="project" value="UniProtKB-SubCell"/>
</dbReference>
<evidence type="ECO:0008006" key="5">
    <source>
        <dbReference type="Google" id="ProtNLM"/>
    </source>
</evidence>
<keyword evidence="4" id="KW-1185">Reference proteome</keyword>
<evidence type="ECO:0000256" key="1">
    <source>
        <dbReference type="ARBA" id="ARBA00004229"/>
    </source>
</evidence>
<dbReference type="SUPFAM" id="SSF52540">
    <property type="entry name" value="P-loop containing nucleoside triphosphate hydrolases"/>
    <property type="match status" value="1"/>
</dbReference>
<protein>
    <recommendedName>
        <fullName evidence="5">Inactive shikimate kinase like 1, chloroplastic</fullName>
    </recommendedName>
</protein>
<dbReference type="AlphaFoldDB" id="A0A8J5H452"/>
<comment type="caution">
    <text evidence="3">The sequence shown here is derived from an EMBL/GenBank/DDBJ whole genome shotgun (WGS) entry which is preliminary data.</text>
</comment>
<comment type="similarity">
    <text evidence="2">Belongs to the shikimate kinase family.</text>
</comment>
<comment type="subcellular location">
    <subcellularLocation>
        <location evidence="1">Plastid</location>
        <location evidence="1">Chloroplast</location>
    </subcellularLocation>
</comment>